<evidence type="ECO:0000256" key="1">
    <source>
        <dbReference type="SAM" id="Coils"/>
    </source>
</evidence>
<dbReference type="AlphaFoldDB" id="A0A9K3E5L1"/>
<protein>
    <submittedName>
        <fullName evidence="2">Uncharacterized protein</fullName>
    </submittedName>
</protein>
<evidence type="ECO:0000313" key="3">
    <source>
        <dbReference type="Proteomes" id="UP000215914"/>
    </source>
</evidence>
<reference evidence="2" key="1">
    <citation type="journal article" date="2017" name="Nature">
        <title>The sunflower genome provides insights into oil metabolism, flowering and Asterid evolution.</title>
        <authorList>
            <person name="Badouin H."/>
            <person name="Gouzy J."/>
            <person name="Grassa C.J."/>
            <person name="Murat F."/>
            <person name="Staton S.E."/>
            <person name="Cottret L."/>
            <person name="Lelandais-Briere C."/>
            <person name="Owens G.L."/>
            <person name="Carrere S."/>
            <person name="Mayjonade B."/>
            <person name="Legrand L."/>
            <person name="Gill N."/>
            <person name="Kane N.C."/>
            <person name="Bowers J.E."/>
            <person name="Hubner S."/>
            <person name="Bellec A."/>
            <person name="Berard A."/>
            <person name="Berges H."/>
            <person name="Blanchet N."/>
            <person name="Boniface M.C."/>
            <person name="Brunel D."/>
            <person name="Catrice O."/>
            <person name="Chaidir N."/>
            <person name="Claudel C."/>
            <person name="Donnadieu C."/>
            <person name="Faraut T."/>
            <person name="Fievet G."/>
            <person name="Helmstetter N."/>
            <person name="King M."/>
            <person name="Knapp S.J."/>
            <person name="Lai Z."/>
            <person name="Le Paslier M.C."/>
            <person name="Lippi Y."/>
            <person name="Lorenzon L."/>
            <person name="Mandel J.R."/>
            <person name="Marage G."/>
            <person name="Marchand G."/>
            <person name="Marquand E."/>
            <person name="Bret-Mestries E."/>
            <person name="Morien E."/>
            <person name="Nambeesan S."/>
            <person name="Nguyen T."/>
            <person name="Pegot-Espagnet P."/>
            <person name="Pouilly N."/>
            <person name="Raftis F."/>
            <person name="Sallet E."/>
            <person name="Schiex T."/>
            <person name="Thomas J."/>
            <person name="Vandecasteele C."/>
            <person name="Vares D."/>
            <person name="Vear F."/>
            <person name="Vautrin S."/>
            <person name="Crespi M."/>
            <person name="Mangin B."/>
            <person name="Burke J.M."/>
            <person name="Salse J."/>
            <person name="Munos S."/>
            <person name="Vincourt P."/>
            <person name="Rieseberg L.H."/>
            <person name="Langlade N.B."/>
        </authorList>
    </citation>
    <scope>NUCLEOTIDE SEQUENCE</scope>
    <source>
        <tissue evidence="2">Leaves</tissue>
    </source>
</reference>
<dbReference type="EMBL" id="MNCJ02000329">
    <property type="protein sequence ID" value="KAF5767460.1"/>
    <property type="molecule type" value="Genomic_DNA"/>
</dbReference>
<proteinExistence type="predicted"/>
<name>A0A9K3E5L1_HELAN</name>
<gene>
    <name evidence="2" type="ORF">HanXRQr2_Chr14g0624601</name>
</gene>
<sequence>MELKNFSELMKKKDEEHKIVLAKMGESFNDARLAYASMMAERDALKSGEADLKAQIEEMRGYEEKIQTENAALKAQVEDLQATKTWMLSEGAELLTKNIHKGPEMTAAVAAINNAMSAVGVNSGLHNGYLHALKKKTPYADVLILNRNATEELKAAVACFDTLTFPVVKDLPKLIN</sequence>
<keyword evidence="3" id="KW-1185">Reference proteome</keyword>
<comment type="caution">
    <text evidence="2">The sequence shown here is derived from an EMBL/GenBank/DDBJ whole genome shotgun (WGS) entry which is preliminary data.</text>
</comment>
<accession>A0A9K3E5L1</accession>
<organism evidence="2 3">
    <name type="scientific">Helianthus annuus</name>
    <name type="common">Common sunflower</name>
    <dbReference type="NCBI Taxonomy" id="4232"/>
    <lineage>
        <taxon>Eukaryota</taxon>
        <taxon>Viridiplantae</taxon>
        <taxon>Streptophyta</taxon>
        <taxon>Embryophyta</taxon>
        <taxon>Tracheophyta</taxon>
        <taxon>Spermatophyta</taxon>
        <taxon>Magnoliopsida</taxon>
        <taxon>eudicotyledons</taxon>
        <taxon>Gunneridae</taxon>
        <taxon>Pentapetalae</taxon>
        <taxon>asterids</taxon>
        <taxon>campanulids</taxon>
        <taxon>Asterales</taxon>
        <taxon>Asteraceae</taxon>
        <taxon>Asteroideae</taxon>
        <taxon>Heliantheae alliance</taxon>
        <taxon>Heliantheae</taxon>
        <taxon>Helianthus</taxon>
    </lineage>
</organism>
<dbReference type="Proteomes" id="UP000215914">
    <property type="component" value="Unassembled WGS sequence"/>
</dbReference>
<feature type="coiled-coil region" evidence="1">
    <location>
        <begin position="45"/>
        <end position="83"/>
    </location>
</feature>
<reference evidence="2" key="2">
    <citation type="submission" date="2020-06" db="EMBL/GenBank/DDBJ databases">
        <title>Helianthus annuus Genome sequencing and assembly Release 2.</title>
        <authorList>
            <person name="Gouzy J."/>
            <person name="Langlade N."/>
            <person name="Munos S."/>
        </authorList>
    </citation>
    <scope>NUCLEOTIDE SEQUENCE</scope>
    <source>
        <tissue evidence="2">Leaves</tissue>
    </source>
</reference>
<dbReference type="Gramene" id="mRNA:HanXRQr2_Chr14g0624601">
    <property type="protein sequence ID" value="mRNA:HanXRQr2_Chr14g0624601"/>
    <property type="gene ID" value="HanXRQr2_Chr14g0624601"/>
</dbReference>
<keyword evidence="1" id="KW-0175">Coiled coil</keyword>
<evidence type="ECO:0000313" key="2">
    <source>
        <dbReference type="EMBL" id="KAF5767460.1"/>
    </source>
</evidence>